<keyword evidence="2" id="KW-1185">Reference proteome</keyword>
<evidence type="ECO:0000256" key="1">
    <source>
        <dbReference type="SAM" id="MobiDB-lite"/>
    </source>
</evidence>
<feature type="region of interest" description="Disordered" evidence="1">
    <location>
        <begin position="1"/>
        <end position="41"/>
    </location>
</feature>
<dbReference type="STRING" id="174720.A0A0N5CE32"/>
<protein>
    <submittedName>
        <fullName evidence="3">HTH_48 domain-containing protein</fullName>
    </submittedName>
</protein>
<dbReference type="WBParaSite" id="SPAL_0001612200.1">
    <property type="protein sequence ID" value="SPAL_0001612200.1"/>
    <property type="gene ID" value="SPAL_0001612200"/>
</dbReference>
<evidence type="ECO:0000313" key="2">
    <source>
        <dbReference type="Proteomes" id="UP000046392"/>
    </source>
</evidence>
<reference evidence="3" key="1">
    <citation type="submission" date="2017-02" db="UniProtKB">
        <authorList>
            <consortium name="WormBaseParasite"/>
        </authorList>
    </citation>
    <scope>IDENTIFICATION</scope>
</reference>
<feature type="compositionally biased region" description="Basic and acidic residues" evidence="1">
    <location>
        <begin position="17"/>
        <end position="36"/>
    </location>
</feature>
<dbReference type="Proteomes" id="UP000046392">
    <property type="component" value="Unplaced"/>
</dbReference>
<name>A0A0N5CE32_STREA</name>
<accession>A0A0N5CE32</accession>
<dbReference type="AlphaFoldDB" id="A0A0N5CE32"/>
<organism evidence="2 3">
    <name type="scientific">Strongyloides papillosus</name>
    <name type="common">Intestinal threadworm</name>
    <dbReference type="NCBI Taxonomy" id="174720"/>
    <lineage>
        <taxon>Eukaryota</taxon>
        <taxon>Metazoa</taxon>
        <taxon>Ecdysozoa</taxon>
        <taxon>Nematoda</taxon>
        <taxon>Chromadorea</taxon>
        <taxon>Rhabditida</taxon>
        <taxon>Tylenchina</taxon>
        <taxon>Panagrolaimomorpha</taxon>
        <taxon>Strongyloidoidea</taxon>
        <taxon>Strongyloididae</taxon>
        <taxon>Strongyloides</taxon>
    </lineage>
</organism>
<evidence type="ECO:0000313" key="3">
    <source>
        <dbReference type="WBParaSite" id="SPAL_0001612200.1"/>
    </source>
</evidence>
<sequence length="78" mass="9258">MCKGTQAALESNENFENEERRRPESTLNNDKLRKAVESNPRTTVKKLAKKLDISRRTDFCHFKWIEKTKKFGKWDLTN</sequence>
<proteinExistence type="predicted"/>